<protein>
    <recommendedName>
        <fullName evidence="1">DUF4485 domain-containing protein</fullName>
    </recommendedName>
</protein>
<reference evidence="2" key="1">
    <citation type="submission" date="2022-01" db="EMBL/GenBank/DDBJ databases">
        <authorList>
            <person name="King R."/>
        </authorList>
    </citation>
    <scope>NUCLEOTIDE SEQUENCE</scope>
</reference>
<gene>
    <name evidence="2" type="ORF">CHIRRI_LOCUS7648</name>
</gene>
<dbReference type="Pfam" id="PF14846">
    <property type="entry name" value="DUF4485"/>
    <property type="match status" value="1"/>
</dbReference>
<feature type="domain" description="DUF4485" evidence="1">
    <location>
        <begin position="18"/>
        <end position="98"/>
    </location>
</feature>
<keyword evidence="3" id="KW-1185">Reference proteome</keyword>
<evidence type="ECO:0000259" key="1">
    <source>
        <dbReference type="Pfam" id="PF14846"/>
    </source>
</evidence>
<evidence type="ECO:0000313" key="3">
    <source>
        <dbReference type="Proteomes" id="UP001153620"/>
    </source>
</evidence>
<dbReference type="EMBL" id="OU895878">
    <property type="protein sequence ID" value="CAG9804769.1"/>
    <property type="molecule type" value="Genomic_DNA"/>
</dbReference>
<accession>A0A9N9RXN9</accession>
<organism evidence="2 3">
    <name type="scientific">Chironomus riparius</name>
    <dbReference type="NCBI Taxonomy" id="315576"/>
    <lineage>
        <taxon>Eukaryota</taxon>
        <taxon>Metazoa</taxon>
        <taxon>Ecdysozoa</taxon>
        <taxon>Arthropoda</taxon>
        <taxon>Hexapoda</taxon>
        <taxon>Insecta</taxon>
        <taxon>Pterygota</taxon>
        <taxon>Neoptera</taxon>
        <taxon>Endopterygota</taxon>
        <taxon>Diptera</taxon>
        <taxon>Nematocera</taxon>
        <taxon>Chironomoidea</taxon>
        <taxon>Chironomidae</taxon>
        <taxon>Chironominae</taxon>
        <taxon>Chironomus</taxon>
    </lineage>
</organism>
<dbReference type="OrthoDB" id="6623662at2759"/>
<reference evidence="2" key="2">
    <citation type="submission" date="2022-10" db="EMBL/GenBank/DDBJ databases">
        <authorList>
            <consortium name="ENA_rothamsted_submissions"/>
            <consortium name="culmorum"/>
            <person name="King R."/>
        </authorList>
    </citation>
    <scope>NUCLEOTIDE SEQUENCE</scope>
</reference>
<name>A0A9N9RXN9_9DIPT</name>
<sequence length="195" mass="22744">MEASISDLTPEQRLINRLDDDFLYLLQFANNPMKNLSKRKQDLAKEWILKLSSSCDEQSITAKMKRNDYITKLLNCIQTATFSEPFNQSPPIRDLPHLEFDFSQIIHDFPEWINELKDREEKDIKIGGRGFETYFSSKFLENGACAYLAVSVQNEGDRSAWTKIVPNKINSDQIDKIFAKEFRDTTYINSKEEEE</sequence>
<dbReference type="AlphaFoldDB" id="A0A9N9RXN9"/>
<dbReference type="Proteomes" id="UP001153620">
    <property type="component" value="Chromosome 2"/>
</dbReference>
<proteinExistence type="predicted"/>
<dbReference type="InterPro" id="IPR027831">
    <property type="entry name" value="DUF4485"/>
</dbReference>
<evidence type="ECO:0000313" key="2">
    <source>
        <dbReference type="EMBL" id="CAG9804769.1"/>
    </source>
</evidence>